<dbReference type="CDD" id="cd02028">
    <property type="entry name" value="UMPK_like"/>
    <property type="match status" value="1"/>
</dbReference>
<reference evidence="2 3" key="1">
    <citation type="submission" date="2018-11" db="EMBL/GenBank/DDBJ databases">
        <authorList>
            <person name="Na S.W."/>
            <person name="Baik M."/>
        </authorList>
    </citation>
    <scope>NUCLEOTIDE SEQUENCE [LARGE SCALE GENOMIC DNA]</scope>
    <source>
        <strain evidence="2 3">E39</strain>
    </source>
</reference>
<evidence type="ECO:0000313" key="2">
    <source>
        <dbReference type="EMBL" id="QFQ12975.1"/>
    </source>
</evidence>
<dbReference type="AlphaFoldDB" id="A0A5P8E7H3"/>
<dbReference type="PANTHER" id="PTHR10285">
    <property type="entry name" value="URIDINE KINASE"/>
    <property type="match status" value="1"/>
</dbReference>
<keyword evidence="2" id="KW-0808">Transferase</keyword>
<dbReference type="InterPro" id="IPR006083">
    <property type="entry name" value="PRK/URK"/>
</dbReference>
<dbReference type="InterPro" id="IPR027417">
    <property type="entry name" value="P-loop_NTPase"/>
</dbReference>
<keyword evidence="3" id="KW-1185">Reference proteome</keyword>
<dbReference type="GO" id="GO:0016301">
    <property type="term" value="F:kinase activity"/>
    <property type="evidence" value="ECO:0007669"/>
    <property type="project" value="UniProtKB-KW"/>
</dbReference>
<sequence>MPLQTINVRCKNTGKTHKVPLGFNLEQVYEMLELDLPHGATSAKVNNKVEGLHYTIFSDKDVEFIDVTNPSGRRTYSRSLFFILYKAVHDLYPQARLRIDCSVLNGYYCRLDLEGGVTEDIVNALRNRMQEIVDENIPFHRNTVPSDQAIQLFREHGQEDKAVLIETGGALYTTYYTLDGLPDYFYGSLLISTGQVYLFDLVPHSEGLLLRIPDSKDPDRLRPMVAQERLLGIFREQHRWQDILNMTTVGEFNRACEEGRTIELINVSEALQEKRIMKMADRIAADQRLRVILIAGPSSSGKTTFAKRLSVQLQTCGLHPIPISLDDYFVDRDKTPRDENGEYDFEHVEALNIPLFNEQMNALLNGQNVELPRYNFQTGKSERSGNFVQLEKNDLIILEGIHALNPLITKDIPKENKFKIYASALTSILLDYHNYIPTTDNRLLRRIVRDYKYRGYSALETIRRWPSVRAGEEKWIFPFEEQADEMINTALLFELAALRDKALQLLEQVPEHEPEYSEAYRLKKFLLYVQPISTKGLPPTSLLREFLGGSTFKY</sequence>
<dbReference type="Pfam" id="PF00485">
    <property type="entry name" value="PRK"/>
    <property type="match status" value="1"/>
</dbReference>
<dbReference type="Proteomes" id="UP000249375">
    <property type="component" value="Chromosome"/>
</dbReference>
<protein>
    <submittedName>
        <fullName evidence="2">Nucleoside kinase</fullName>
    </submittedName>
</protein>
<organism evidence="2 3">
    <name type="scientific">Pseudoprevotella muciniphila</name>
    <dbReference type="NCBI Taxonomy" id="2133944"/>
    <lineage>
        <taxon>Bacteria</taxon>
        <taxon>Pseudomonadati</taxon>
        <taxon>Bacteroidota</taxon>
        <taxon>Bacteroidia</taxon>
        <taxon>Bacteroidales</taxon>
        <taxon>Prevotellaceae</taxon>
        <taxon>Pseudoprevotella</taxon>
    </lineage>
</organism>
<name>A0A5P8E7H3_9BACT</name>
<dbReference type="OrthoDB" id="9764644at2"/>
<dbReference type="RefSeq" id="WP_111898043.1">
    <property type="nucleotide sequence ID" value="NZ_CP033459.1"/>
</dbReference>
<proteinExistence type="predicted"/>
<dbReference type="Gene3D" id="3.40.50.300">
    <property type="entry name" value="P-loop containing nucleotide triphosphate hydrolases"/>
    <property type="match status" value="1"/>
</dbReference>
<dbReference type="KEGG" id="alq:C7Y71_008060"/>
<dbReference type="Gene3D" id="3.30.980.10">
    <property type="entry name" value="Threonyl-trna Synthetase, Chain A, domain 2"/>
    <property type="match status" value="1"/>
</dbReference>
<dbReference type="SUPFAM" id="SSF52540">
    <property type="entry name" value="P-loop containing nucleoside triphosphate hydrolases"/>
    <property type="match status" value="1"/>
</dbReference>
<dbReference type="SUPFAM" id="SSF55186">
    <property type="entry name" value="ThrRS/AlaRS common domain"/>
    <property type="match status" value="1"/>
</dbReference>
<dbReference type="GO" id="GO:0005524">
    <property type="term" value="F:ATP binding"/>
    <property type="evidence" value="ECO:0007669"/>
    <property type="project" value="InterPro"/>
</dbReference>
<feature type="domain" description="AAA+ ATPase" evidence="1">
    <location>
        <begin position="288"/>
        <end position="454"/>
    </location>
</feature>
<accession>A0A5P8E7H3</accession>
<dbReference type="InterPro" id="IPR018163">
    <property type="entry name" value="Thr/Ala-tRNA-synth_IIc_edit"/>
</dbReference>
<dbReference type="SMART" id="SM00382">
    <property type="entry name" value="AAA"/>
    <property type="match status" value="1"/>
</dbReference>
<dbReference type="EMBL" id="CP033459">
    <property type="protein sequence ID" value="QFQ12975.1"/>
    <property type="molecule type" value="Genomic_DNA"/>
</dbReference>
<evidence type="ECO:0000259" key="1">
    <source>
        <dbReference type="SMART" id="SM00382"/>
    </source>
</evidence>
<dbReference type="InterPro" id="IPR003593">
    <property type="entry name" value="AAA+_ATPase"/>
</dbReference>
<evidence type="ECO:0000313" key="3">
    <source>
        <dbReference type="Proteomes" id="UP000249375"/>
    </source>
</evidence>
<keyword evidence="2" id="KW-0418">Kinase</keyword>
<gene>
    <name evidence="2" type="ORF">C7Y71_008060</name>
</gene>